<organism evidence="2 3">
    <name type="scientific">Gigaspora margarita</name>
    <dbReference type="NCBI Taxonomy" id="4874"/>
    <lineage>
        <taxon>Eukaryota</taxon>
        <taxon>Fungi</taxon>
        <taxon>Fungi incertae sedis</taxon>
        <taxon>Mucoromycota</taxon>
        <taxon>Glomeromycotina</taxon>
        <taxon>Glomeromycetes</taxon>
        <taxon>Diversisporales</taxon>
        <taxon>Gigasporaceae</taxon>
        <taxon>Gigaspora</taxon>
    </lineage>
</organism>
<dbReference type="EMBL" id="CAJVQB010000550">
    <property type="protein sequence ID" value="CAG8495080.1"/>
    <property type="molecule type" value="Genomic_DNA"/>
</dbReference>
<feature type="region of interest" description="Disordered" evidence="1">
    <location>
        <begin position="1"/>
        <end position="34"/>
    </location>
</feature>
<feature type="compositionally biased region" description="Low complexity" evidence="1">
    <location>
        <begin position="14"/>
        <end position="32"/>
    </location>
</feature>
<keyword evidence="3" id="KW-1185">Reference proteome</keyword>
<dbReference type="Proteomes" id="UP000789901">
    <property type="component" value="Unassembled WGS sequence"/>
</dbReference>
<name>A0ABM8W0Q4_GIGMA</name>
<evidence type="ECO:0000313" key="2">
    <source>
        <dbReference type="EMBL" id="CAG8495080.1"/>
    </source>
</evidence>
<comment type="caution">
    <text evidence="2">The sequence shown here is derived from an EMBL/GenBank/DDBJ whole genome shotgun (WGS) entry which is preliminary data.</text>
</comment>
<proteinExistence type="predicted"/>
<sequence length="141" mass="16770">MHTCKNQRLHINHNDSSNSKSNTNNIVNSTTSMKNQNNEVKFSKKRQNPINGVIKNGKIIKSIDEKEDAKEKWNILYFKLEKKIRKEMLLIKKIKRHIEILEKIEPSLAKNWLQYFINFIDNTDNNFYIIIDLKIEQLQSL</sequence>
<evidence type="ECO:0000313" key="3">
    <source>
        <dbReference type="Proteomes" id="UP000789901"/>
    </source>
</evidence>
<accession>A0ABM8W0Q4</accession>
<protein>
    <submittedName>
        <fullName evidence="2">23564_t:CDS:1</fullName>
    </submittedName>
</protein>
<evidence type="ECO:0000256" key="1">
    <source>
        <dbReference type="SAM" id="MobiDB-lite"/>
    </source>
</evidence>
<reference evidence="2 3" key="1">
    <citation type="submission" date="2021-06" db="EMBL/GenBank/DDBJ databases">
        <authorList>
            <person name="Kallberg Y."/>
            <person name="Tangrot J."/>
            <person name="Rosling A."/>
        </authorList>
    </citation>
    <scope>NUCLEOTIDE SEQUENCE [LARGE SCALE GENOMIC DNA]</scope>
    <source>
        <strain evidence="2 3">120-4 pot B 10/14</strain>
    </source>
</reference>
<feature type="compositionally biased region" description="Basic residues" evidence="1">
    <location>
        <begin position="1"/>
        <end position="11"/>
    </location>
</feature>
<gene>
    <name evidence="2" type="ORF">GMARGA_LOCUS1914</name>
</gene>